<dbReference type="PANTHER" id="PTHR13504:SF38">
    <property type="entry name" value="FIDO DOMAIN-CONTAINING PROTEIN"/>
    <property type="match status" value="1"/>
</dbReference>
<dbReference type="SUPFAM" id="SSF46785">
    <property type="entry name" value="Winged helix' DNA-binding domain"/>
    <property type="match status" value="1"/>
</dbReference>
<evidence type="ECO:0000256" key="1">
    <source>
        <dbReference type="PIRSR" id="PIRSR640198-1"/>
    </source>
</evidence>
<dbReference type="AlphaFoldDB" id="A0A317JPF1"/>
<organism evidence="4 5">
    <name type="scientific">Candidatus Cerribacteria bacterium 'Amazon FNV 2010 28 9'</name>
    <dbReference type="NCBI Taxonomy" id="2081795"/>
    <lineage>
        <taxon>Bacteria</taxon>
        <taxon>Candidatus Cerribacteria</taxon>
    </lineage>
</organism>
<dbReference type="PANTHER" id="PTHR13504">
    <property type="entry name" value="FIDO DOMAIN-CONTAINING PROTEIN DDB_G0283145"/>
    <property type="match status" value="1"/>
</dbReference>
<reference evidence="4 5" key="1">
    <citation type="submission" date="2018-02" db="EMBL/GenBank/DDBJ databases">
        <title>Genomic Reconstructions from Amazon Rainforest and Pasture Soil Reveal Novel Insights into the Physiology of Candidate Phyla in Tropical Sites.</title>
        <authorList>
            <person name="Kroeger M.E."/>
            <person name="Delmont T."/>
            <person name="Eren A.M."/>
            <person name="Guo J."/>
            <person name="Meyer K.M."/>
            <person name="Khan K."/>
            <person name="Rodrigues J.L.M."/>
            <person name="Bohannan B.J.M."/>
            <person name="Tringe S."/>
            <person name="Borges C.D."/>
            <person name="Tiedje J."/>
            <person name="Tsai S.M."/>
            <person name="Nusslein K."/>
        </authorList>
    </citation>
    <scope>NUCLEOTIDE SEQUENCE [LARGE SCALE GENOMIC DNA]</scope>
    <source>
        <strain evidence="4">Amazon FNV 2010 28 9</strain>
    </source>
</reference>
<feature type="domain" description="Fido" evidence="3">
    <location>
        <begin position="117"/>
        <end position="269"/>
    </location>
</feature>
<dbReference type="Gene3D" id="1.10.10.10">
    <property type="entry name" value="Winged helix-like DNA-binding domain superfamily/Winged helix DNA-binding domain"/>
    <property type="match status" value="1"/>
</dbReference>
<dbReference type="InterPro" id="IPR040198">
    <property type="entry name" value="Fido_containing"/>
</dbReference>
<name>A0A317JPF1_9BACT</name>
<protein>
    <recommendedName>
        <fullName evidence="3">Fido domain-containing protein</fullName>
    </recommendedName>
</protein>
<evidence type="ECO:0000256" key="2">
    <source>
        <dbReference type="PIRSR" id="PIRSR640198-3"/>
    </source>
</evidence>
<dbReference type="SUPFAM" id="SSF140931">
    <property type="entry name" value="Fic-like"/>
    <property type="match status" value="1"/>
</dbReference>
<dbReference type="InterPro" id="IPR036388">
    <property type="entry name" value="WH-like_DNA-bd_sf"/>
</dbReference>
<dbReference type="PROSITE" id="PS51459">
    <property type="entry name" value="FIDO"/>
    <property type="match status" value="1"/>
</dbReference>
<dbReference type="EMBL" id="PSRQ01000047">
    <property type="protein sequence ID" value="PWU23062.1"/>
    <property type="molecule type" value="Genomic_DNA"/>
</dbReference>
<feature type="site" description="Important for autoinhibition of adenylyltransferase activity" evidence="2">
    <location>
        <position position="55"/>
    </location>
</feature>
<gene>
    <name evidence="4" type="ORF">C5B42_04305</name>
</gene>
<dbReference type="InterPro" id="IPR036597">
    <property type="entry name" value="Fido-like_dom_sf"/>
</dbReference>
<evidence type="ECO:0000313" key="5">
    <source>
        <dbReference type="Proteomes" id="UP000246104"/>
    </source>
</evidence>
<dbReference type="Proteomes" id="UP000246104">
    <property type="component" value="Unassembled WGS sequence"/>
</dbReference>
<feature type="active site" evidence="1">
    <location>
        <position position="203"/>
    </location>
</feature>
<accession>A0A317JPF1</accession>
<dbReference type="InterPro" id="IPR003812">
    <property type="entry name" value="Fido"/>
</dbReference>
<evidence type="ECO:0000259" key="3">
    <source>
        <dbReference type="PROSITE" id="PS51459"/>
    </source>
</evidence>
<proteinExistence type="predicted"/>
<dbReference type="InterPro" id="IPR036390">
    <property type="entry name" value="WH_DNA-bd_sf"/>
</dbReference>
<dbReference type="Pfam" id="PF02661">
    <property type="entry name" value="Fic"/>
    <property type="match status" value="1"/>
</dbReference>
<evidence type="ECO:0000313" key="4">
    <source>
        <dbReference type="EMBL" id="PWU23062.1"/>
    </source>
</evidence>
<sequence>MYSPNYKITNNLLKYIGRIEACKEVIANAPLVPAWESKFRDDARSRTIHHGTHLEGNDLTMEQAQLIIHSPGTTVQAASESSGVTARDHDIQEVINYRNVLNWIDDWGSLSNRQVQYSDHMLKELHTLTTQRILPPEQVGNYRTVQVVVRSVTDGSVAFRPPAAAQIPTLISDLITWLNSPQNRDVHSVIRAGIAHYELVRIHPFIEGNGRTSRAFALLLLYAEGYDIKKLFSLEEYFDRDIDGYYRALLSVQQSNELDMTYWLEYFCFGLAIELDRMKQKVLKLSQDAKLKHSLGGVQIALSEREIAILELLQEKRYATTSEINKILPMVSPDTILRDLKDMLKKGLLKKEGVTKGVVYFLKEK</sequence>
<dbReference type="Gene3D" id="1.10.3290.10">
    <property type="entry name" value="Fido-like domain"/>
    <property type="match status" value="1"/>
</dbReference>
<comment type="caution">
    <text evidence="4">The sequence shown here is derived from an EMBL/GenBank/DDBJ whole genome shotgun (WGS) entry which is preliminary data.</text>
</comment>